<dbReference type="Proteomes" id="UP000298061">
    <property type="component" value="Unassembled WGS sequence"/>
</dbReference>
<evidence type="ECO:0000313" key="2">
    <source>
        <dbReference type="Proteomes" id="UP000298061"/>
    </source>
</evidence>
<sequence length="64" mass="6796">MDNYANQLPDQYGTDVASEAITRSRSNLGLNLDVMPSVPYSSGSTIVSLGSKLSKIVSGLEYAI</sequence>
<evidence type="ECO:0000313" key="1">
    <source>
        <dbReference type="EMBL" id="TFY73749.1"/>
    </source>
</evidence>
<comment type="caution">
    <text evidence="1">The sequence shown here is derived from an EMBL/GenBank/DDBJ whole genome shotgun (WGS) entry which is preliminary data.</text>
</comment>
<name>A0A4Y9ZJY9_9AGAM</name>
<gene>
    <name evidence="1" type="ORF">EWM64_g10265</name>
</gene>
<proteinExistence type="predicted"/>
<dbReference type="AlphaFoldDB" id="A0A4Y9ZJY9"/>
<keyword evidence="2" id="KW-1185">Reference proteome</keyword>
<organism evidence="1 2">
    <name type="scientific">Hericium alpestre</name>
    <dbReference type="NCBI Taxonomy" id="135208"/>
    <lineage>
        <taxon>Eukaryota</taxon>
        <taxon>Fungi</taxon>
        <taxon>Dikarya</taxon>
        <taxon>Basidiomycota</taxon>
        <taxon>Agaricomycotina</taxon>
        <taxon>Agaricomycetes</taxon>
        <taxon>Russulales</taxon>
        <taxon>Hericiaceae</taxon>
        <taxon>Hericium</taxon>
    </lineage>
</organism>
<dbReference type="OrthoDB" id="3065981at2759"/>
<protein>
    <submittedName>
        <fullName evidence="1">Uncharacterized protein</fullName>
    </submittedName>
</protein>
<dbReference type="EMBL" id="SFCI01002581">
    <property type="protein sequence ID" value="TFY73749.1"/>
    <property type="molecule type" value="Genomic_DNA"/>
</dbReference>
<accession>A0A4Y9ZJY9</accession>
<reference evidence="1 2" key="1">
    <citation type="submission" date="2019-02" db="EMBL/GenBank/DDBJ databases">
        <title>Genome sequencing of the rare red list fungi Hericium alpestre (H. flagellum).</title>
        <authorList>
            <person name="Buettner E."/>
            <person name="Kellner H."/>
        </authorList>
    </citation>
    <scope>NUCLEOTIDE SEQUENCE [LARGE SCALE GENOMIC DNA]</scope>
    <source>
        <strain evidence="1 2">DSM 108284</strain>
    </source>
</reference>